<feature type="region of interest" description="Disordered" evidence="1">
    <location>
        <begin position="33"/>
        <end position="125"/>
    </location>
</feature>
<evidence type="ECO:0000313" key="2">
    <source>
        <dbReference type="EMBL" id="RRT31649.1"/>
    </source>
</evidence>
<dbReference type="EMBL" id="AMZH03037307">
    <property type="protein sequence ID" value="RRT31649.1"/>
    <property type="molecule type" value="Genomic_DNA"/>
</dbReference>
<protein>
    <submittedName>
        <fullName evidence="2">Uncharacterized protein</fullName>
    </submittedName>
</protein>
<proteinExistence type="predicted"/>
<feature type="compositionally biased region" description="Basic and acidic residues" evidence="1">
    <location>
        <begin position="140"/>
        <end position="153"/>
    </location>
</feature>
<sequence>EVWPHACCLHAEVAGHGQAPYRGGWPWPGYLQGATDCSQGPPARGQLAAKPPAMGDRPQGQQPGKGGHPWAWPAMASPRTALPLAIGSRPLGQQPGRGGHPRAWSATGPVASKGDDASRRGGRTLAGRLPAIKGSQGLRRGSDGGDVVRVKEG</sequence>
<accession>A0A426WWN7</accession>
<name>A0A426WWN7_ENSVE</name>
<feature type="region of interest" description="Disordered" evidence="1">
    <location>
        <begin position="134"/>
        <end position="153"/>
    </location>
</feature>
<dbReference type="AlphaFoldDB" id="A0A426WWN7"/>
<comment type="caution">
    <text evidence="2">The sequence shown here is derived from an EMBL/GenBank/DDBJ whole genome shotgun (WGS) entry which is preliminary data.</text>
</comment>
<feature type="non-terminal residue" evidence="2">
    <location>
        <position position="1"/>
    </location>
</feature>
<evidence type="ECO:0000256" key="1">
    <source>
        <dbReference type="SAM" id="MobiDB-lite"/>
    </source>
</evidence>
<gene>
    <name evidence="2" type="ORF">B296_00054450</name>
</gene>
<dbReference type="Proteomes" id="UP000287651">
    <property type="component" value="Unassembled WGS sequence"/>
</dbReference>
<organism evidence="2 3">
    <name type="scientific">Ensete ventricosum</name>
    <name type="common">Abyssinian banana</name>
    <name type="synonym">Musa ensete</name>
    <dbReference type="NCBI Taxonomy" id="4639"/>
    <lineage>
        <taxon>Eukaryota</taxon>
        <taxon>Viridiplantae</taxon>
        <taxon>Streptophyta</taxon>
        <taxon>Embryophyta</taxon>
        <taxon>Tracheophyta</taxon>
        <taxon>Spermatophyta</taxon>
        <taxon>Magnoliopsida</taxon>
        <taxon>Liliopsida</taxon>
        <taxon>Zingiberales</taxon>
        <taxon>Musaceae</taxon>
        <taxon>Ensete</taxon>
    </lineage>
</organism>
<reference evidence="2 3" key="1">
    <citation type="journal article" date="2014" name="Agronomy (Basel)">
        <title>A Draft Genome Sequence for Ensete ventricosum, the Drought-Tolerant Tree Against Hunger.</title>
        <authorList>
            <person name="Harrison J."/>
            <person name="Moore K.A."/>
            <person name="Paszkiewicz K."/>
            <person name="Jones T."/>
            <person name="Grant M."/>
            <person name="Ambacheew D."/>
            <person name="Muzemil S."/>
            <person name="Studholme D.J."/>
        </authorList>
    </citation>
    <scope>NUCLEOTIDE SEQUENCE [LARGE SCALE GENOMIC DNA]</scope>
</reference>
<evidence type="ECO:0000313" key="3">
    <source>
        <dbReference type="Proteomes" id="UP000287651"/>
    </source>
</evidence>